<feature type="transmembrane region" description="Helical" evidence="2">
    <location>
        <begin position="341"/>
        <end position="363"/>
    </location>
</feature>
<dbReference type="PANTHER" id="PTHR38121">
    <property type="entry name" value="GH16 DOMAIN-CONTAINING PROTEIN"/>
    <property type="match status" value="1"/>
</dbReference>
<dbReference type="GO" id="GO:0016787">
    <property type="term" value="F:hydrolase activity"/>
    <property type="evidence" value="ECO:0007669"/>
    <property type="project" value="UniProtKB-KW"/>
</dbReference>
<feature type="compositionally biased region" description="Basic and acidic residues" evidence="1">
    <location>
        <begin position="373"/>
        <end position="390"/>
    </location>
</feature>
<keyword evidence="2" id="KW-0472">Membrane</keyword>
<dbReference type="Proteomes" id="UP000799441">
    <property type="component" value="Unassembled WGS sequence"/>
</dbReference>
<dbReference type="CDD" id="cd00413">
    <property type="entry name" value="Glyco_hydrolase_16"/>
    <property type="match status" value="1"/>
</dbReference>
<proteinExistence type="predicted"/>
<gene>
    <name evidence="4" type="ORF">K431DRAFT_233578</name>
</gene>
<evidence type="ECO:0000256" key="3">
    <source>
        <dbReference type="SAM" id="SignalP"/>
    </source>
</evidence>
<feature type="transmembrane region" description="Helical" evidence="2">
    <location>
        <begin position="823"/>
        <end position="845"/>
    </location>
</feature>
<dbReference type="EMBL" id="MU003848">
    <property type="protein sequence ID" value="KAF2717264.1"/>
    <property type="molecule type" value="Genomic_DNA"/>
</dbReference>
<evidence type="ECO:0000256" key="1">
    <source>
        <dbReference type="SAM" id="MobiDB-lite"/>
    </source>
</evidence>
<sequence>MRSSFLSLLALGLSASAQGITRDVSDCSCGFRDPGTDQLFTQSLIVYFNETAQVDTNVFEIEDYLHKKEEGWKSTYIQGADPSNLVIGNNASLGWQNSTDGKSPSLQLFLDAATQQHVVVGSGLRTLRRDIQYGSFRASMRSAHPFDSAGGSALSMMLNFNSSDNMNVDLMNMNDPSDARVGTLVNGEGPNDSIVTNYTILGADDTGYPPLHPFDFMTVRMDWNKTDVNFWIGENNTRSITKKDRTLPKAPQPLYLRHWSTGDKTYMEGPPTKQSVGNVAWVRAFFNSSLMTTSEHKDFDDRCFQAPTCLTDDETLRGQSAFTAEATKKWKEPKTGENVRLAAAIVAAACSSFGIFALLNVFLRRTPWHLLDPRSWGKEKSSRELRRSVRESLQAQPGKAHDSEISTLAGSDESIKSQDEKKGFSSPKVRAMKSDVNLSHMGPSSSKVASSNTSIIDWSGSTAAPTPNTTAPPSPNMKAYPFRDSDEKEMEIKSLEPIYEKSAADIHSHKATEAKLTGVDYFKAVHHDGKGDANGKRPEVSVNSVPPTPGLLSPSEKQPDAVGAEQATAFTAKVTTPPKPPRIDYLAGLVAIACIGVTLRHFILTFWPYVAAANGPTAHYPKVEKWLAIFLGDYFLTPLWIGPFFLTSCRFLTGNYLRTGNLDNLAQKITLRAFRLLIPVVVIVTLEYFLISMGLTGSLVYLPSVTWATWPFVTPFPNFGSYMSDLIQLAYFIPTGAPEIISHYCVGVLWTMPVQLQSSYMVFLGAVLVRNIKTPWKRIGFYIFCFAMSWYARSWAACHWLGLGLSDLEVTYKWIKHVQARWYLLYPLLTSMSLLALATPLIMVWSHQFNWQMKENSIHPDQATGQPIVLVDGNTYPDYFIPTLAHVTFAISLQIIVEMSKWVQAFLSLKVVLWIHPHIMTIYLTHGFIFWSWGAWVCVTLHSAGIPYWANLIITALTSYTVIAMVAKILTPWIEFITRATLRNVWRWASEAPIPKRQTTAPFNKELILNRQAEPEQKGE</sequence>
<feature type="compositionally biased region" description="Basic and acidic residues" evidence="1">
    <location>
        <begin position="528"/>
        <end position="539"/>
    </location>
</feature>
<organism evidence="4 5">
    <name type="scientific">Polychaeton citri CBS 116435</name>
    <dbReference type="NCBI Taxonomy" id="1314669"/>
    <lineage>
        <taxon>Eukaryota</taxon>
        <taxon>Fungi</taxon>
        <taxon>Dikarya</taxon>
        <taxon>Ascomycota</taxon>
        <taxon>Pezizomycotina</taxon>
        <taxon>Dothideomycetes</taxon>
        <taxon>Dothideomycetidae</taxon>
        <taxon>Capnodiales</taxon>
        <taxon>Capnodiaceae</taxon>
        <taxon>Polychaeton</taxon>
    </lineage>
</organism>
<dbReference type="OrthoDB" id="25131at2759"/>
<evidence type="ECO:0000313" key="4">
    <source>
        <dbReference type="EMBL" id="KAF2717264.1"/>
    </source>
</evidence>
<feature type="transmembrane region" description="Helical" evidence="2">
    <location>
        <begin position="911"/>
        <end position="936"/>
    </location>
</feature>
<feature type="transmembrane region" description="Helical" evidence="2">
    <location>
        <begin position="748"/>
        <end position="769"/>
    </location>
</feature>
<feature type="signal peptide" evidence="3">
    <location>
        <begin position="1"/>
        <end position="19"/>
    </location>
</feature>
<feature type="region of interest" description="Disordered" evidence="1">
    <location>
        <begin position="528"/>
        <end position="559"/>
    </location>
</feature>
<dbReference type="InterPro" id="IPR013320">
    <property type="entry name" value="ConA-like_dom_sf"/>
</dbReference>
<keyword evidence="4" id="KW-0378">Hydrolase</keyword>
<protein>
    <submittedName>
        <fullName evidence="4">Glycoside hydrolase family 16 protein</fullName>
    </submittedName>
</protein>
<comment type="caution">
    <text evidence="4">The sequence shown here is derived from an EMBL/GenBank/DDBJ whole genome shotgun (WGS) entry which is preliminary data.</text>
</comment>
<dbReference type="AlphaFoldDB" id="A0A9P4Q034"/>
<accession>A0A9P4Q034</accession>
<dbReference type="Gene3D" id="2.60.120.200">
    <property type="match status" value="1"/>
</dbReference>
<feature type="chain" id="PRO_5040329194" evidence="3">
    <location>
        <begin position="20"/>
        <end position="1020"/>
    </location>
</feature>
<keyword evidence="5" id="KW-1185">Reference proteome</keyword>
<keyword evidence="2" id="KW-0812">Transmembrane</keyword>
<keyword evidence="2" id="KW-1133">Transmembrane helix</keyword>
<dbReference type="PANTHER" id="PTHR38121:SF2">
    <property type="entry name" value="ACYLTRANSFERASE 3 DOMAIN-CONTAINING PROTEIN"/>
    <property type="match status" value="1"/>
</dbReference>
<evidence type="ECO:0000256" key="2">
    <source>
        <dbReference type="SAM" id="Phobius"/>
    </source>
</evidence>
<feature type="region of interest" description="Disordered" evidence="1">
    <location>
        <begin position="458"/>
        <end position="481"/>
    </location>
</feature>
<feature type="transmembrane region" description="Helical" evidence="2">
    <location>
        <begin position="585"/>
        <end position="607"/>
    </location>
</feature>
<feature type="region of interest" description="Disordered" evidence="1">
    <location>
        <begin position="373"/>
        <end position="429"/>
    </location>
</feature>
<reference evidence="4" key="1">
    <citation type="journal article" date="2020" name="Stud. Mycol.">
        <title>101 Dothideomycetes genomes: a test case for predicting lifestyles and emergence of pathogens.</title>
        <authorList>
            <person name="Haridas S."/>
            <person name="Albert R."/>
            <person name="Binder M."/>
            <person name="Bloem J."/>
            <person name="Labutti K."/>
            <person name="Salamov A."/>
            <person name="Andreopoulos B."/>
            <person name="Baker S."/>
            <person name="Barry K."/>
            <person name="Bills G."/>
            <person name="Bluhm B."/>
            <person name="Cannon C."/>
            <person name="Castanera R."/>
            <person name="Culley D."/>
            <person name="Daum C."/>
            <person name="Ezra D."/>
            <person name="Gonzalez J."/>
            <person name="Henrissat B."/>
            <person name="Kuo A."/>
            <person name="Liang C."/>
            <person name="Lipzen A."/>
            <person name="Lutzoni F."/>
            <person name="Magnuson J."/>
            <person name="Mondo S."/>
            <person name="Nolan M."/>
            <person name="Ohm R."/>
            <person name="Pangilinan J."/>
            <person name="Park H.-J."/>
            <person name="Ramirez L."/>
            <person name="Alfaro M."/>
            <person name="Sun H."/>
            <person name="Tritt A."/>
            <person name="Yoshinaga Y."/>
            <person name="Zwiers L.-H."/>
            <person name="Turgeon B."/>
            <person name="Goodwin S."/>
            <person name="Spatafora J."/>
            <person name="Crous P."/>
            <person name="Grigoriev I."/>
        </authorList>
    </citation>
    <scope>NUCLEOTIDE SEQUENCE</scope>
    <source>
        <strain evidence="4">CBS 116435</strain>
    </source>
</reference>
<dbReference type="SUPFAM" id="SSF49899">
    <property type="entry name" value="Concanavalin A-like lectins/glucanases"/>
    <property type="match status" value="1"/>
</dbReference>
<feature type="transmembrane region" description="Helical" evidence="2">
    <location>
        <begin position="627"/>
        <end position="652"/>
    </location>
</feature>
<feature type="transmembrane region" description="Helical" evidence="2">
    <location>
        <begin position="948"/>
        <end position="970"/>
    </location>
</feature>
<feature type="transmembrane region" description="Helical" evidence="2">
    <location>
        <begin position="673"/>
        <end position="702"/>
    </location>
</feature>
<evidence type="ECO:0000313" key="5">
    <source>
        <dbReference type="Proteomes" id="UP000799441"/>
    </source>
</evidence>
<feature type="transmembrane region" description="Helical" evidence="2">
    <location>
        <begin position="781"/>
        <end position="803"/>
    </location>
</feature>
<feature type="compositionally biased region" description="Basic and acidic residues" evidence="1">
    <location>
        <begin position="413"/>
        <end position="423"/>
    </location>
</feature>
<name>A0A9P4Q034_9PEZI</name>
<keyword evidence="3" id="KW-0732">Signal</keyword>